<dbReference type="AlphaFoldDB" id="A0A2W5TTI8"/>
<dbReference type="Pfam" id="PF01476">
    <property type="entry name" value="LysM"/>
    <property type="match status" value="2"/>
</dbReference>
<comment type="caution">
    <text evidence="2">The sequence shown here is derived from an EMBL/GenBank/DDBJ whole genome shotgun (WGS) entry which is preliminary data.</text>
</comment>
<dbReference type="EMBL" id="QFQP01000002">
    <property type="protein sequence ID" value="PZR17317.1"/>
    <property type="molecule type" value="Genomic_DNA"/>
</dbReference>
<evidence type="ECO:0000313" key="2">
    <source>
        <dbReference type="EMBL" id="PZR17317.1"/>
    </source>
</evidence>
<dbReference type="CDD" id="cd00118">
    <property type="entry name" value="LysM"/>
    <property type="match status" value="2"/>
</dbReference>
<gene>
    <name evidence="2" type="ORF">DI536_03040</name>
</gene>
<name>A0A2W5TTI8_9BACT</name>
<reference evidence="2 3" key="1">
    <citation type="submission" date="2017-08" db="EMBL/GenBank/DDBJ databases">
        <title>Infants hospitalized years apart are colonized by the same room-sourced microbial strains.</title>
        <authorList>
            <person name="Brooks B."/>
            <person name="Olm M.R."/>
            <person name="Firek B.A."/>
            <person name="Baker R."/>
            <person name="Thomas B.C."/>
            <person name="Morowitz M.J."/>
            <person name="Banfield J.F."/>
        </authorList>
    </citation>
    <scope>NUCLEOTIDE SEQUENCE [LARGE SCALE GENOMIC DNA]</scope>
    <source>
        <strain evidence="2">S2_003_000_R2_14</strain>
    </source>
</reference>
<dbReference type="InterPro" id="IPR018392">
    <property type="entry name" value="LysM"/>
</dbReference>
<dbReference type="SMART" id="SM00257">
    <property type="entry name" value="LysM"/>
    <property type="match status" value="2"/>
</dbReference>
<dbReference type="PANTHER" id="PTHR33734:SF22">
    <property type="entry name" value="MEMBRANE-BOUND LYTIC MUREIN TRANSGLYCOSYLASE D"/>
    <property type="match status" value="1"/>
</dbReference>
<evidence type="ECO:0000313" key="3">
    <source>
        <dbReference type="Proteomes" id="UP000249061"/>
    </source>
</evidence>
<proteinExistence type="predicted"/>
<protein>
    <submittedName>
        <fullName evidence="2">LysM domain-containing protein</fullName>
    </submittedName>
</protein>
<evidence type="ECO:0000259" key="1">
    <source>
        <dbReference type="PROSITE" id="PS51782"/>
    </source>
</evidence>
<organism evidence="2 3">
    <name type="scientific">Archangium gephyra</name>
    <dbReference type="NCBI Taxonomy" id="48"/>
    <lineage>
        <taxon>Bacteria</taxon>
        <taxon>Pseudomonadati</taxon>
        <taxon>Myxococcota</taxon>
        <taxon>Myxococcia</taxon>
        <taxon>Myxococcales</taxon>
        <taxon>Cystobacterineae</taxon>
        <taxon>Archangiaceae</taxon>
        <taxon>Archangium</taxon>
    </lineage>
</organism>
<dbReference type="PROSITE" id="PS51782">
    <property type="entry name" value="LYSM"/>
    <property type="match status" value="2"/>
</dbReference>
<dbReference type="Gene3D" id="3.90.1720.10">
    <property type="entry name" value="endopeptidase domain like (from Nostoc punctiforme)"/>
    <property type="match status" value="1"/>
</dbReference>
<sequence length="254" mass="25987">MSYTIKRGDTLSGIAARYGTTVSALASANGIRNPNLIVAGKTLQIPGKSGGSSGGGGGGSYTVKRGDTLSSIAGRHGTSVSAIARLNNIRNVNLIYPGQNLRIPGRDSGGSSYTPPVNGGGGVTGSGGARGDTGLANAARNAAMGMGGYNSQGLCATGVSRAILARYGVKVWGNGNQIDNNLPRNKFKQINISLEEALKIPGLVLTWEKTSSRLGSIYGHTAITLGDGHSSASDFIERNTTNSGRSGFKVFMPI</sequence>
<feature type="domain" description="LysM" evidence="1">
    <location>
        <begin position="1"/>
        <end position="45"/>
    </location>
</feature>
<dbReference type="PANTHER" id="PTHR33734">
    <property type="entry name" value="LYSM DOMAIN-CONTAINING GPI-ANCHORED PROTEIN 2"/>
    <property type="match status" value="1"/>
</dbReference>
<accession>A0A2W5TTI8</accession>
<dbReference type="InterPro" id="IPR036779">
    <property type="entry name" value="LysM_dom_sf"/>
</dbReference>
<dbReference type="Proteomes" id="UP000249061">
    <property type="component" value="Unassembled WGS sequence"/>
</dbReference>
<dbReference type="Gene3D" id="3.10.350.10">
    <property type="entry name" value="LysM domain"/>
    <property type="match status" value="2"/>
</dbReference>
<dbReference type="SUPFAM" id="SSF54106">
    <property type="entry name" value="LysM domain"/>
    <property type="match status" value="2"/>
</dbReference>
<feature type="domain" description="LysM" evidence="1">
    <location>
        <begin position="59"/>
        <end position="103"/>
    </location>
</feature>